<dbReference type="GO" id="GO:0070509">
    <property type="term" value="P:calcium ion import"/>
    <property type="evidence" value="ECO:0007669"/>
    <property type="project" value="TreeGrafter"/>
</dbReference>
<keyword evidence="4 7" id="KW-1133">Transmembrane helix</keyword>
<evidence type="ECO:0000259" key="8">
    <source>
        <dbReference type="PROSITE" id="PS50222"/>
    </source>
</evidence>
<dbReference type="Pfam" id="PF00520">
    <property type="entry name" value="Ion_trans"/>
    <property type="match status" value="1"/>
</dbReference>
<comment type="caution">
    <text evidence="9">The sequence shown here is derived from an EMBL/GenBank/DDBJ whole genome shotgun (WGS) entry which is preliminary data.</text>
</comment>
<feature type="compositionally biased region" description="Basic and acidic residues" evidence="6">
    <location>
        <begin position="598"/>
        <end position="611"/>
    </location>
</feature>
<feature type="region of interest" description="Disordered" evidence="6">
    <location>
        <begin position="647"/>
        <end position="678"/>
    </location>
</feature>
<dbReference type="Gene3D" id="1.10.287.70">
    <property type="match status" value="1"/>
</dbReference>
<feature type="transmembrane region" description="Helical" evidence="7">
    <location>
        <begin position="297"/>
        <end position="314"/>
    </location>
</feature>
<feature type="domain" description="EF-hand" evidence="8">
    <location>
        <begin position="482"/>
        <end position="517"/>
    </location>
</feature>
<evidence type="ECO:0000256" key="1">
    <source>
        <dbReference type="ARBA" id="ARBA00004141"/>
    </source>
</evidence>
<comment type="subcellular location">
    <subcellularLocation>
        <location evidence="1">Membrane</location>
        <topology evidence="1">Multi-pass membrane protein</topology>
    </subcellularLocation>
</comment>
<dbReference type="SUPFAM" id="SSF81324">
    <property type="entry name" value="Voltage-gated potassium channels"/>
    <property type="match status" value="1"/>
</dbReference>
<dbReference type="SUPFAM" id="SSF47473">
    <property type="entry name" value="EF-hand"/>
    <property type="match status" value="1"/>
</dbReference>
<dbReference type="GO" id="GO:0086010">
    <property type="term" value="P:membrane depolarization during action potential"/>
    <property type="evidence" value="ECO:0007669"/>
    <property type="project" value="TreeGrafter"/>
</dbReference>
<dbReference type="InterPro" id="IPR005821">
    <property type="entry name" value="Ion_trans_dom"/>
</dbReference>
<feature type="compositionally biased region" description="Polar residues" evidence="6">
    <location>
        <begin position="96"/>
        <end position="106"/>
    </location>
</feature>
<evidence type="ECO:0000256" key="7">
    <source>
        <dbReference type="SAM" id="Phobius"/>
    </source>
</evidence>
<gene>
    <name evidence="9" type="ORF">PGLA1383_LOCUS31198</name>
</gene>
<dbReference type="GO" id="GO:0008332">
    <property type="term" value="F:low voltage-gated calcium channel activity"/>
    <property type="evidence" value="ECO:0007669"/>
    <property type="project" value="TreeGrafter"/>
</dbReference>
<dbReference type="OrthoDB" id="420892at2759"/>
<dbReference type="CDD" id="cd00051">
    <property type="entry name" value="EFh"/>
    <property type="match status" value="1"/>
</dbReference>
<dbReference type="Proteomes" id="UP000654075">
    <property type="component" value="Unassembled WGS sequence"/>
</dbReference>
<feature type="transmembrane region" description="Helical" evidence="7">
    <location>
        <begin position="208"/>
        <end position="228"/>
    </location>
</feature>
<feature type="transmembrane region" description="Helical" evidence="7">
    <location>
        <begin position="258"/>
        <end position="277"/>
    </location>
</feature>
<dbReference type="Gene3D" id="1.10.238.10">
    <property type="entry name" value="EF-hand"/>
    <property type="match status" value="1"/>
</dbReference>
<evidence type="ECO:0000313" key="10">
    <source>
        <dbReference type="Proteomes" id="UP000654075"/>
    </source>
</evidence>
<name>A0A813FGX0_POLGL</name>
<dbReference type="GO" id="GO:0005509">
    <property type="term" value="F:calcium ion binding"/>
    <property type="evidence" value="ECO:0007669"/>
    <property type="project" value="InterPro"/>
</dbReference>
<keyword evidence="10" id="KW-1185">Reference proteome</keyword>
<protein>
    <recommendedName>
        <fullName evidence="8">EF-hand domain-containing protein</fullName>
    </recommendedName>
</protein>
<dbReference type="Gene3D" id="1.20.120.350">
    <property type="entry name" value="Voltage-gated potassium channels. Chain C"/>
    <property type="match status" value="1"/>
</dbReference>
<dbReference type="GO" id="GO:0005248">
    <property type="term" value="F:voltage-gated sodium channel activity"/>
    <property type="evidence" value="ECO:0007669"/>
    <property type="project" value="TreeGrafter"/>
</dbReference>
<evidence type="ECO:0000256" key="2">
    <source>
        <dbReference type="ARBA" id="ARBA00022692"/>
    </source>
</evidence>
<feature type="region of interest" description="Disordered" evidence="6">
    <location>
        <begin position="16"/>
        <end position="107"/>
    </location>
</feature>
<evidence type="ECO:0000256" key="4">
    <source>
        <dbReference type="ARBA" id="ARBA00022989"/>
    </source>
</evidence>
<organism evidence="9 10">
    <name type="scientific">Polarella glacialis</name>
    <name type="common">Dinoflagellate</name>
    <dbReference type="NCBI Taxonomy" id="89957"/>
    <lineage>
        <taxon>Eukaryota</taxon>
        <taxon>Sar</taxon>
        <taxon>Alveolata</taxon>
        <taxon>Dinophyceae</taxon>
        <taxon>Suessiales</taxon>
        <taxon>Suessiaceae</taxon>
        <taxon>Polarella</taxon>
    </lineage>
</organism>
<proteinExistence type="predicted"/>
<keyword evidence="5 7" id="KW-0472">Membrane</keyword>
<reference evidence="9" key="1">
    <citation type="submission" date="2021-02" db="EMBL/GenBank/DDBJ databases">
        <authorList>
            <person name="Dougan E. K."/>
            <person name="Rhodes N."/>
            <person name="Thang M."/>
            <person name="Chan C."/>
        </authorList>
    </citation>
    <scope>NUCLEOTIDE SEQUENCE</scope>
</reference>
<dbReference type="InterPro" id="IPR011992">
    <property type="entry name" value="EF-hand-dom_pair"/>
</dbReference>
<feature type="transmembrane region" description="Helical" evidence="7">
    <location>
        <begin position="434"/>
        <end position="458"/>
    </location>
</feature>
<sequence length="678" mass="74629">MGTNPKVPPPEWLAARAAAGKPDPPPFPPSLIRWAPPTASPTNQDRQNGLHPNAVTENPADEALRHGGNSRTAAPVSNGKPFSRRLNSPPGFPTYLPQSEESNPAYSCQKEVNPHHSQVQETVMSKPVEEKRVPTKGSHGLMKADIDDLVKERNKNEDEEARLHDAQDEAMDKARGMGYKAVNVHKVMKINIDDLPLHKQKLHDLQSWWGFDSFIGLVILVNGAVIGVETQFKASLPLGCDDQCVCSDPMVSCTPKPLWIGVLDYVFFAIYFVELALRFYTYGCPVLRSHWVKFDTFLVSSALCDIILTNLAIQNAIMNQLMLVRMLRLARLARAVRLMVQFQTLWALVQGLMHSINTLLWTFLLVMILIYIFAVIGMEFITVDADLPLDHPYNIAAADNFGDIGDAIMTLLQCFSFDSIGGIYRPLIRQRALLFFYFMSVLLLLSVALMNLVTALMVNSAFEQGNQDKETQKLLAGEKKKKQMIELKILFEALDEDGSGELTMEEINDGPEAVREQLIEIAGTDDIQALFDMLDYDGGGTVETDEFCEGVIKALSSDKPMELGRLVKQCSDILKNSRETVSILKGEPPGGGSSSEDDGGKPGDKGPGRRARVETLEARVGGMEQTISQIQGDVGLLVEALMKKVGPLRGSSNPMMGQSLQKGSFKSQARPSTSPASA</sequence>
<keyword evidence="3" id="KW-0106">Calcium</keyword>
<dbReference type="AlphaFoldDB" id="A0A813FGX0"/>
<evidence type="ECO:0000256" key="6">
    <source>
        <dbReference type="SAM" id="MobiDB-lite"/>
    </source>
</evidence>
<evidence type="ECO:0000313" key="9">
    <source>
        <dbReference type="EMBL" id="CAE8613431.1"/>
    </source>
</evidence>
<dbReference type="InterPro" id="IPR002048">
    <property type="entry name" value="EF_hand_dom"/>
</dbReference>
<feature type="compositionally biased region" description="Polar residues" evidence="6">
    <location>
        <begin position="650"/>
        <end position="678"/>
    </location>
</feature>
<evidence type="ECO:0000256" key="3">
    <source>
        <dbReference type="ARBA" id="ARBA00022837"/>
    </source>
</evidence>
<keyword evidence="2 7" id="KW-0812">Transmembrane</keyword>
<feature type="domain" description="EF-hand" evidence="8">
    <location>
        <begin position="522"/>
        <end position="557"/>
    </location>
</feature>
<dbReference type="PROSITE" id="PS00018">
    <property type="entry name" value="EF_HAND_1"/>
    <property type="match status" value="2"/>
</dbReference>
<feature type="transmembrane region" description="Helical" evidence="7">
    <location>
        <begin position="359"/>
        <end position="381"/>
    </location>
</feature>
<dbReference type="PANTHER" id="PTHR10037:SF230">
    <property type="entry name" value="CA[2+]-CHANNEL PROTEIN ALPHA[[1]] SUBUNIT T, ISOFORM F"/>
    <property type="match status" value="1"/>
</dbReference>
<dbReference type="PROSITE" id="PS50222">
    <property type="entry name" value="EF_HAND_2"/>
    <property type="match status" value="2"/>
</dbReference>
<feature type="region of interest" description="Disordered" evidence="6">
    <location>
        <begin position="581"/>
        <end position="611"/>
    </location>
</feature>
<dbReference type="EMBL" id="CAJNNV010025258">
    <property type="protein sequence ID" value="CAE8613431.1"/>
    <property type="molecule type" value="Genomic_DNA"/>
</dbReference>
<dbReference type="InterPro" id="IPR043203">
    <property type="entry name" value="VGCC_Ca_Na"/>
</dbReference>
<dbReference type="PANTHER" id="PTHR10037">
    <property type="entry name" value="VOLTAGE-GATED CATION CHANNEL CALCIUM AND SODIUM"/>
    <property type="match status" value="1"/>
</dbReference>
<accession>A0A813FGX0</accession>
<dbReference type="InterPro" id="IPR018247">
    <property type="entry name" value="EF_Hand_1_Ca_BS"/>
</dbReference>
<evidence type="ECO:0000256" key="5">
    <source>
        <dbReference type="ARBA" id="ARBA00023136"/>
    </source>
</evidence>
<dbReference type="GO" id="GO:0001518">
    <property type="term" value="C:voltage-gated sodium channel complex"/>
    <property type="evidence" value="ECO:0007669"/>
    <property type="project" value="TreeGrafter"/>
</dbReference>
<dbReference type="OMA" id="SERCICG"/>
<dbReference type="InterPro" id="IPR027359">
    <property type="entry name" value="Volt_channel_dom_sf"/>
</dbReference>
<dbReference type="SMART" id="SM00054">
    <property type="entry name" value="EFh"/>
    <property type="match status" value="2"/>
</dbReference>